<feature type="compositionally biased region" description="Polar residues" evidence="1">
    <location>
        <begin position="213"/>
        <end position="236"/>
    </location>
</feature>
<protein>
    <submittedName>
        <fullName evidence="2">Uncharacterized protein</fullName>
    </submittedName>
</protein>
<feature type="non-terminal residue" evidence="2">
    <location>
        <position position="244"/>
    </location>
</feature>
<proteinExistence type="predicted"/>
<reference evidence="2" key="1">
    <citation type="journal article" date="2015" name="Nature">
        <title>Complex archaea that bridge the gap between prokaryotes and eukaryotes.</title>
        <authorList>
            <person name="Spang A."/>
            <person name="Saw J.H."/>
            <person name="Jorgensen S.L."/>
            <person name="Zaremba-Niedzwiedzka K."/>
            <person name="Martijn J."/>
            <person name="Lind A.E."/>
            <person name="van Eijk R."/>
            <person name="Schleper C."/>
            <person name="Guy L."/>
            <person name="Ettema T.J."/>
        </authorList>
    </citation>
    <scope>NUCLEOTIDE SEQUENCE</scope>
</reference>
<accession>A0A0F9GDW4</accession>
<gene>
    <name evidence="2" type="ORF">LCGC14_1838820</name>
</gene>
<feature type="region of interest" description="Disordered" evidence="1">
    <location>
        <begin position="213"/>
        <end position="244"/>
    </location>
</feature>
<sequence length="244" mass="28035">MYGKHFESMYTGSMFGKGPMVFAVWGYVISHTKQDGHIELNPLLLAAVIGCDPSEVETAINFLCQSDDRSRSKDEEGRRMIREGEFDYRVVNYVSYRNILNEEERRAYNREKQRESRARKEVKKQEKIKSSSSERPGFVYYAQSGDQVKIGFSDNPWARVHEFKTANPDIELLGVHRGTPKRESEIHHLFQNLHIKGEWFRAAPELTSHIMSNRQSMTVNDTSAVSTDTDTNTSPSGRARKRAP</sequence>
<dbReference type="Pfam" id="PF13455">
    <property type="entry name" value="MUG113"/>
    <property type="match status" value="1"/>
</dbReference>
<dbReference type="EMBL" id="LAZR01018278">
    <property type="protein sequence ID" value="KKL96999.1"/>
    <property type="molecule type" value="Genomic_DNA"/>
</dbReference>
<organism evidence="2">
    <name type="scientific">marine sediment metagenome</name>
    <dbReference type="NCBI Taxonomy" id="412755"/>
    <lineage>
        <taxon>unclassified sequences</taxon>
        <taxon>metagenomes</taxon>
        <taxon>ecological metagenomes</taxon>
    </lineage>
</organism>
<comment type="caution">
    <text evidence="2">The sequence shown here is derived from an EMBL/GenBank/DDBJ whole genome shotgun (WGS) entry which is preliminary data.</text>
</comment>
<evidence type="ECO:0000313" key="2">
    <source>
        <dbReference type="EMBL" id="KKL96999.1"/>
    </source>
</evidence>
<feature type="region of interest" description="Disordered" evidence="1">
    <location>
        <begin position="108"/>
        <end position="130"/>
    </location>
</feature>
<feature type="compositionally biased region" description="Basic and acidic residues" evidence="1">
    <location>
        <begin position="108"/>
        <end position="129"/>
    </location>
</feature>
<evidence type="ECO:0000256" key="1">
    <source>
        <dbReference type="SAM" id="MobiDB-lite"/>
    </source>
</evidence>
<name>A0A0F9GDW4_9ZZZZ</name>
<dbReference type="AlphaFoldDB" id="A0A0F9GDW4"/>